<dbReference type="RefSeq" id="WP_008737023.1">
    <property type="nucleotide sequence ID" value="NZ_CP004387.1"/>
</dbReference>
<dbReference type="Proteomes" id="UP000006764">
    <property type="component" value="Chromosome"/>
</dbReference>
<proteinExistence type="predicted"/>
<dbReference type="AlphaFoldDB" id="A0A0B4XPN3"/>
<feature type="domain" description="YagK/YfjJ C-terminal" evidence="1">
    <location>
        <begin position="48"/>
        <end position="212"/>
    </location>
</feature>
<accession>A0A0B4XPN3</accession>
<evidence type="ECO:0000313" key="2">
    <source>
        <dbReference type="EMBL" id="AJD48705.1"/>
    </source>
</evidence>
<evidence type="ECO:0000259" key="1">
    <source>
        <dbReference type="Pfam" id="PF11726"/>
    </source>
</evidence>
<evidence type="ECO:0000313" key="3">
    <source>
        <dbReference type="Proteomes" id="UP000006764"/>
    </source>
</evidence>
<dbReference type="EMBL" id="CP004387">
    <property type="protein sequence ID" value="AJD48705.1"/>
    <property type="molecule type" value="Genomic_DNA"/>
</dbReference>
<dbReference type="STRING" id="391936.S7S_11465"/>
<organism evidence="2 3">
    <name type="scientific">Isoalcanivorax pacificus W11-5</name>
    <dbReference type="NCBI Taxonomy" id="391936"/>
    <lineage>
        <taxon>Bacteria</taxon>
        <taxon>Pseudomonadati</taxon>
        <taxon>Pseudomonadota</taxon>
        <taxon>Gammaproteobacteria</taxon>
        <taxon>Oceanospirillales</taxon>
        <taxon>Alcanivoracaceae</taxon>
        <taxon>Isoalcanivorax</taxon>
    </lineage>
</organism>
<dbReference type="KEGG" id="apac:S7S_11465"/>
<name>A0A0B4XPN3_9GAMM</name>
<sequence>MKIRNPKNKNLTLHFAPDWNGMPVNINRGPLIVEYLEGIERTLWDATEDHLRTLVVRFDLHFPADGQEYDSSGAITRFIRSLRALIEADLERKQREGKRVHRCTVRHIWAREREESLNHHFHVAILVNHDDYPSTGPYEGPGGLAFMARQAWARVLGIELESSAGLVHLCGPGIVIDVNSVNFGTQHNAAFFALSYLAKAATKDYGDGGRNFDRTRCPGAADPFWRLSSTHPRHGMNF</sequence>
<dbReference type="Pfam" id="PF11726">
    <property type="entry name" value="YagK_YfjJ_C"/>
    <property type="match status" value="1"/>
</dbReference>
<dbReference type="OrthoDB" id="5701642at2"/>
<protein>
    <submittedName>
        <fullName evidence="2">Prophage protein</fullName>
    </submittedName>
</protein>
<keyword evidence="3" id="KW-1185">Reference proteome</keyword>
<dbReference type="InterPro" id="IPR057271">
    <property type="entry name" value="YagK_YfjJ_C"/>
</dbReference>
<gene>
    <name evidence="2" type="ORF">S7S_11465</name>
</gene>
<dbReference type="HOGENOM" id="CLU_086947_0_0_6"/>
<reference evidence="2 3" key="1">
    <citation type="journal article" date="2012" name="J. Bacteriol.">
        <title>Genome sequence of an alkane-degrading bacterium, Alcanivorax pacificus type strain W11-5, isolated from deep sea sediment.</title>
        <authorList>
            <person name="Lai Q."/>
            <person name="Shao Z."/>
        </authorList>
    </citation>
    <scope>NUCLEOTIDE SEQUENCE [LARGE SCALE GENOMIC DNA]</scope>
    <source>
        <strain evidence="2 3">W11-5</strain>
    </source>
</reference>